<comment type="subcellular location">
    <subcellularLocation>
        <location evidence="1">Nucleus</location>
    </subcellularLocation>
</comment>
<reference evidence="4 5" key="1">
    <citation type="journal article" date="2015" name="Genome Biol. Evol.">
        <title>Phylogenomic analyses indicate that early fungi evolved digesting cell walls of algal ancestors of land plants.</title>
        <authorList>
            <person name="Chang Y."/>
            <person name="Wang S."/>
            <person name="Sekimoto S."/>
            <person name="Aerts A.L."/>
            <person name="Choi C."/>
            <person name="Clum A."/>
            <person name="LaButti K.M."/>
            <person name="Lindquist E.A."/>
            <person name="Yee Ngan C."/>
            <person name="Ohm R.A."/>
            <person name="Salamov A.A."/>
            <person name="Grigoriev I.V."/>
            <person name="Spatafora J.W."/>
            <person name="Berbee M.L."/>
        </authorList>
    </citation>
    <scope>NUCLEOTIDE SEQUENCE [LARGE SCALE GENOMIC DNA]</scope>
    <source>
        <strain evidence="4 5">JEL478</strain>
    </source>
</reference>
<feature type="compositionally biased region" description="Acidic residues" evidence="3">
    <location>
        <begin position="689"/>
        <end position="739"/>
    </location>
</feature>
<keyword evidence="5" id="KW-1185">Reference proteome</keyword>
<accession>A0A138ZXX3</accession>
<dbReference type="Gene3D" id="2.130.10.10">
    <property type="entry name" value="YVTN repeat-like/Quinoprotein amine dehydrogenase"/>
    <property type="match status" value="1"/>
</dbReference>
<feature type="region of interest" description="Disordered" evidence="3">
    <location>
        <begin position="686"/>
        <end position="754"/>
    </location>
</feature>
<gene>
    <name evidence="4" type="ORF">M427DRAFT_75627</name>
</gene>
<evidence type="ECO:0000256" key="3">
    <source>
        <dbReference type="SAM" id="MobiDB-lite"/>
    </source>
</evidence>
<evidence type="ECO:0000313" key="4">
    <source>
        <dbReference type="EMBL" id="KXS09352.1"/>
    </source>
</evidence>
<evidence type="ECO:0000256" key="2">
    <source>
        <dbReference type="ARBA" id="ARBA00023242"/>
    </source>
</evidence>
<dbReference type="InterPro" id="IPR015943">
    <property type="entry name" value="WD40/YVTN_repeat-like_dom_sf"/>
</dbReference>
<dbReference type="PANTHER" id="PTHR44267">
    <property type="entry name" value="WD REPEAT-CONTAINING PROTEIN 43"/>
    <property type="match status" value="1"/>
</dbReference>
<dbReference type="AlphaFoldDB" id="A0A138ZXX3"/>
<sequence>MAQNGTGGRRKQKRRAGGVGLGAASLNGPATLPPASLSPDGSLLAVLGPSADAQVIRIVDARTGSLVCAYSPGRAVQPLIPGNEQQGDNFGRWKTFSRMTWVAAPGQKTTARGADPNPSKKSRKRTRSSSPPPSSASLAAPPAPLLLLIPTPVSSLGPSPALVFSPSENRVISSLPADPPAPSRPAETPDVVDACSPWSPGEPDATSSQSPHMAYVLDSLGRVVEWNLTDPAAPKRTGRGCVSKVKSPVRVAVGRYSADSSNSDDDDGEGMEVDSKEPVTVVAVAGSALEVWRVGSADDEEPKLVKNLPGHPSPITSLTFHPDPSAGLLISCAESDPSVAATIWHLERGAVGALPTPSPPKSITLHHPTATAILHLASGSITVHPPFPALPPPKPGSVFKPLRISPSATLDHSCLTTLFPPSADPSHILVVIGYPASTFHRVALRTATGAWVSSLPVPEISSGVSEHSAPGVAPKQKYGEAGASVAGAGGDKGYADNVGGGGEEERSLAERVKAMAIAAGSEARSGASGSSATALVSSNPAPVPLVAGTLLAPIQQALRTSDMALLDSILATRDTRVVRATVARMTATEVGKLVERIVERVAKGGRWDGYVGWIEEAAASCVGAPSAPPAAPLSRLHSLLESRVSTYHKLLRLRGRLDAMVSRMPVNAPPVQDAVEEEALGEAAVVYREEDDVQGDSEEGDDGDDGAESDDDSDDDDDDVDDDEDDGDDDSEEGDDERDADYQFAEGDAEDEDD</sequence>
<dbReference type="GO" id="GO:0005730">
    <property type="term" value="C:nucleolus"/>
    <property type="evidence" value="ECO:0007669"/>
    <property type="project" value="TreeGrafter"/>
</dbReference>
<dbReference type="SUPFAM" id="SSF69322">
    <property type="entry name" value="Tricorn protease domain 2"/>
    <property type="match status" value="1"/>
</dbReference>
<dbReference type="GO" id="GO:0000462">
    <property type="term" value="P:maturation of SSU-rRNA from tricistronic rRNA transcript (SSU-rRNA, 5.8S rRNA, LSU-rRNA)"/>
    <property type="evidence" value="ECO:0007669"/>
    <property type="project" value="TreeGrafter"/>
</dbReference>
<feature type="region of interest" description="Disordered" evidence="3">
    <location>
        <begin position="1"/>
        <end position="33"/>
    </location>
</feature>
<proteinExistence type="predicted"/>
<dbReference type="Proteomes" id="UP000070544">
    <property type="component" value="Unassembled WGS sequence"/>
</dbReference>
<evidence type="ECO:0000313" key="5">
    <source>
        <dbReference type="Proteomes" id="UP000070544"/>
    </source>
</evidence>
<dbReference type="InterPro" id="IPR052414">
    <property type="entry name" value="U3_snoRNA-assoc_WDR"/>
</dbReference>
<dbReference type="OrthoDB" id="30195at2759"/>
<feature type="region of interest" description="Disordered" evidence="3">
    <location>
        <begin position="173"/>
        <end position="211"/>
    </location>
</feature>
<protein>
    <submittedName>
        <fullName evidence="4">Uncharacterized protein</fullName>
    </submittedName>
</protein>
<dbReference type="PANTHER" id="PTHR44267:SF1">
    <property type="entry name" value="WD REPEAT-CONTAINING PROTEIN 43"/>
    <property type="match status" value="1"/>
</dbReference>
<feature type="region of interest" description="Disordered" evidence="3">
    <location>
        <begin position="104"/>
        <end position="140"/>
    </location>
</feature>
<organism evidence="4 5">
    <name type="scientific">Gonapodya prolifera (strain JEL478)</name>
    <name type="common">Monoblepharis prolifera</name>
    <dbReference type="NCBI Taxonomy" id="1344416"/>
    <lineage>
        <taxon>Eukaryota</taxon>
        <taxon>Fungi</taxon>
        <taxon>Fungi incertae sedis</taxon>
        <taxon>Chytridiomycota</taxon>
        <taxon>Chytridiomycota incertae sedis</taxon>
        <taxon>Monoblepharidomycetes</taxon>
        <taxon>Monoblepharidales</taxon>
        <taxon>Gonapodyaceae</taxon>
        <taxon>Gonapodya</taxon>
    </lineage>
</organism>
<keyword evidence="2" id="KW-0539">Nucleus</keyword>
<name>A0A138ZXX3_GONPJ</name>
<evidence type="ECO:0000256" key="1">
    <source>
        <dbReference type="ARBA" id="ARBA00004123"/>
    </source>
</evidence>
<dbReference type="STRING" id="1344416.A0A138ZXX3"/>
<dbReference type="EMBL" id="KQ965870">
    <property type="protein sequence ID" value="KXS09352.1"/>
    <property type="molecule type" value="Genomic_DNA"/>
</dbReference>